<keyword evidence="2" id="KW-0813">Transport</keyword>
<dbReference type="InterPro" id="IPR050086">
    <property type="entry name" value="MetN_ABC_transporter-like"/>
</dbReference>
<dbReference type="CDD" id="cd03258">
    <property type="entry name" value="ABC_MetN_methionine_transporter"/>
    <property type="match status" value="1"/>
</dbReference>
<evidence type="ECO:0000256" key="1">
    <source>
        <dbReference type="ARBA" id="ARBA00005417"/>
    </source>
</evidence>
<dbReference type="EMBL" id="FUKO01000020">
    <property type="protein sequence ID" value="SJN35306.1"/>
    <property type="molecule type" value="Genomic_DNA"/>
</dbReference>
<comment type="similarity">
    <text evidence="1">Belongs to the ABC transporter superfamily.</text>
</comment>
<dbReference type="Proteomes" id="UP000196320">
    <property type="component" value="Unassembled WGS sequence"/>
</dbReference>
<dbReference type="FunFam" id="3.40.50.300:FF:000056">
    <property type="entry name" value="Cell division ATP-binding protein FtsE"/>
    <property type="match status" value="1"/>
</dbReference>
<evidence type="ECO:0000313" key="13">
    <source>
        <dbReference type="Proteomes" id="UP000196320"/>
    </source>
</evidence>
<dbReference type="AlphaFoldDB" id="A0A1R4JTF5"/>
<dbReference type="InterPro" id="IPR027417">
    <property type="entry name" value="P-loop_NTPase"/>
</dbReference>
<evidence type="ECO:0000259" key="11">
    <source>
        <dbReference type="PROSITE" id="PS50893"/>
    </source>
</evidence>
<reference evidence="12 13" key="1">
    <citation type="submission" date="2017-02" db="EMBL/GenBank/DDBJ databases">
        <authorList>
            <person name="Peterson S.W."/>
        </authorList>
    </citation>
    <scope>NUCLEOTIDE SEQUENCE [LARGE SCALE GENOMIC DNA]</scope>
    <source>
        <strain evidence="12 13">B Mb 05.01</strain>
    </source>
</reference>
<evidence type="ECO:0000256" key="5">
    <source>
        <dbReference type="ARBA" id="ARBA00022840"/>
    </source>
</evidence>
<dbReference type="GO" id="GO:0005886">
    <property type="term" value="C:plasma membrane"/>
    <property type="evidence" value="ECO:0007669"/>
    <property type="project" value="UniProtKB-ARBA"/>
</dbReference>
<dbReference type="InterPro" id="IPR003593">
    <property type="entry name" value="AAA+_ATPase"/>
</dbReference>
<dbReference type="PANTHER" id="PTHR43166">
    <property type="entry name" value="AMINO ACID IMPORT ATP-BINDING PROTEIN"/>
    <property type="match status" value="1"/>
</dbReference>
<gene>
    <name evidence="12" type="ORF">FM104_08825</name>
</gene>
<proteinExistence type="inferred from homology"/>
<dbReference type="GO" id="GO:0006865">
    <property type="term" value="P:amino acid transport"/>
    <property type="evidence" value="ECO:0007669"/>
    <property type="project" value="UniProtKB-KW"/>
</dbReference>
<protein>
    <submittedName>
        <fullName evidence="12">Methionine ABC transporter ATP-binding protein</fullName>
    </submittedName>
</protein>
<name>A0A1R4JTF5_9MICO</name>
<dbReference type="Pfam" id="PF00005">
    <property type="entry name" value="ABC_tran"/>
    <property type="match status" value="1"/>
</dbReference>
<dbReference type="Gene3D" id="3.30.70.260">
    <property type="match status" value="1"/>
</dbReference>
<dbReference type="InterPro" id="IPR017871">
    <property type="entry name" value="ABC_transporter-like_CS"/>
</dbReference>
<dbReference type="SUPFAM" id="SSF52540">
    <property type="entry name" value="P-loop containing nucleoside triphosphate hydrolases"/>
    <property type="match status" value="1"/>
</dbReference>
<keyword evidence="8" id="KW-0472">Membrane</keyword>
<evidence type="ECO:0000256" key="2">
    <source>
        <dbReference type="ARBA" id="ARBA00022448"/>
    </source>
</evidence>
<dbReference type="InterPro" id="IPR041701">
    <property type="entry name" value="MetN_ABC"/>
</dbReference>
<dbReference type="SMART" id="SM00930">
    <property type="entry name" value="NIL"/>
    <property type="match status" value="1"/>
</dbReference>
<dbReference type="SUPFAM" id="SSF55021">
    <property type="entry name" value="ACT-like"/>
    <property type="match status" value="1"/>
</dbReference>
<evidence type="ECO:0000256" key="9">
    <source>
        <dbReference type="ARBA" id="ARBA00054718"/>
    </source>
</evidence>
<dbReference type="PROSITE" id="PS00211">
    <property type="entry name" value="ABC_TRANSPORTER_1"/>
    <property type="match status" value="1"/>
</dbReference>
<dbReference type="SMART" id="SM00382">
    <property type="entry name" value="AAA"/>
    <property type="match status" value="1"/>
</dbReference>
<keyword evidence="3" id="KW-1003">Cell membrane</keyword>
<evidence type="ECO:0000256" key="4">
    <source>
        <dbReference type="ARBA" id="ARBA00022741"/>
    </source>
</evidence>
<evidence type="ECO:0000256" key="7">
    <source>
        <dbReference type="ARBA" id="ARBA00022970"/>
    </source>
</evidence>
<keyword evidence="6" id="KW-1278">Translocase</keyword>
<evidence type="ECO:0000256" key="3">
    <source>
        <dbReference type="ARBA" id="ARBA00022475"/>
    </source>
</evidence>
<evidence type="ECO:0000256" key="8">
    <source>
        <dbReference type="ARBA" id="ARBA00023136"/>
    </source>
</evidence>
<evidence type="ECO:0000256" key="6">
    <source>
        <dbReference type="ARBA" id="ARBA00022967"/>
    </source>
</evidence>
<evidence type="ECO:0000313" key="12">
    <source>
        <dbReference type="EMBL" id="SJN35306.1"/>
    </source>
</evidence>
<dbReference type="InterPro" id="IPR045865">
    <property type="entry name" value="ACT-like_dom_sf"/>
</dbReference>
<keyword evidence="4" id="KW-0547">Nucleotide-binding</keyword>
<dbReference type="GO" id="GO:0005524">
    <property type="term" value="F:ATP binding"/>
    <property type="evidence" value="ECO:0007669"/>
    <property type="project" value="UniProtKB-KW"/>
</dbReference>
<organism evidence="12 13">
    <name type="scientific">Microbacterium esteraromaticum</name>
    <dbReference type="NCBI Taxonomy" id="57043"/>
    <lineage>
        <taxon>Bacteria</taxon>
        <taxon>Bacillati</taxon>
        <taxon>Actinomycetota</taxon>
        <taxon>Actinomycetes</taxon>
        <taxon>Micrococcales</taxon>
        <taxon>Microbacteriaceae</taxon>
        <taxon>Microbacterium</taxon>
    </lineage>
</organism>
<dbReference type="PROSITE" id="PS50893">
    <property type="entry name" value="ABC_TRANSPORTER_2"/>
    <property type="match status" value="1"/>
</dbReference>
<feature type="domain" description="ABC transporter" evidence="11">
    <location>
        <begin position="24"/>
        <end position="266"/>
    </location>
</feature>
<dbReference type="Gene3D" id="3.40.50.300">
    <property type="entry name" value="P-loop containing nucleotide triphosphate hydrolases"/>
    <property type="match status" value="1"/>
</dbReference>
<evidence type="ECO:0000256" key="10">
    <source>
        <dbReference type="ARBA" id="ARBA00063837"/>
    </source>
</evidence>
<keyword evidence="13" id="KW-1185">Reference proteome</keyword>
<accession>A0A1R4JTF5</accession>
<dbReference type="GO" id="GO:0016887">
    <property type="term" value="F:ATP hydrolysis activity"/>
    <property type="evidence" value="ECO:0007669"/>
    <property type="project" value="InterPro"/>
</dbReference>
<sequence>MNRALRLPRRPIPTPTERYTMPIVALTDVTKTYPPTAKGASSVTAVDTVSLEVERGDVFGIIGYSGAGKSTLVRLINALEPATGGSILVDGVDITKLSERELRGVRGGIGMIFQQFNLFASKTVKANIAYPLKLAGWSKAEIDERVAELLAFVGLADKAKAYPEQLSGGQKQRVGIARALAPRPAILLADEATSALDPQTTHEVLALLKRVNEEQGVTIIVITHEMDVIQTIATTVAVMENGRVIERGDVFDVFSNPQHPASQRFVGTIIKGVPSPAESAALRARHDGRLATFSFRDGDSSQAQVLLDLAQAGVQFELVFGGINDIRGRAFGHLTLAIRGTDAAVDAVLQQIGAHTTVTELGLDTSIDQEGTR</sequence>
<keyword evidence="5 12" id="KW-0067">ATP-binding</keyword>
<keyword evidence="7" id="KW-0029">Amino-acid transport</keyword>
<dbReference type="PANTHER" id="PTHR43166:SF30">
    <property type="entry name" value="METHIONINE IMPORT ATP-BINDING PROTEIN METN"/>
    <property type="match status" value="1"/>
</dbReference>
<comment type="function">
    <text evidence="9">Part of the ABC transporter FtsEX involved in cellular division. Has ATPase activity.</text>
</comment>
<dbReference type="Pfam" id="PF09383">
    <property type="entry name" value="NIL"/>
    <property type="match status" value="1"/>
</dbReference>
<dbReference type="InterPro" id="IPR003439">
    <property type="entry name" value="ABC_transporter-like_ATP-bd"/>
</dbReference>
<dbReference type="InterPro" id="IPR018449">
    <property type="entry name" value="NIL_domain"/>
</dbReference>
<comment type="subunit">
    <text evidence="10">Homodimer. Forms a membrane-associated complex with FtsX.</text>
</comment>